<evidence type="ECO:0000256" key="4">
    <source>
        <dbReference type="ARBA" id="ARBA00022605"/>
    </source>
</evidence>
<dbReference type="CDD" id="cd00537">
    <property type="entry name" value="MTHFR"/>
    <property type="match status" value="1"/>
</dbReference>
<gene>
    <name evidence="13" type="primary">metF</name>
    <name evidence="13" type="ORF">H9763_00615</name>
</gene>
<evidence type="ECO:0000256" key="5">
    <source>
        <dbReference type="ARBA" id="ARBA00022630"/>
    </source>
</evidence>
<evidence type="ECO:0000256" key="11">
    <source>
        <dbReference type="ARBA" id="ARBA00048628"/>
    </source>
</evidence>
<evidence type="ECO:0000256" key="2">
    <source>
        <dbReference type="ARBA" id="ARBA00004777"/>
    </source>
</evidence>
<keyword evidence="6 12" id="KW-0274">FAD</keyword>
<reference evidence="13" key="1">
    <citation type="journal article" date="2021" name="PeerJ">
        <title>Extensive microbial diversity within the chicken gut microbiome revealed by metagenomics and culture.</title>
        <authorList>
            <person name="Gilroy R."/>
            <person name="Ravi A."/>
            <person name="Getino M."/>
            <person name="Pursley I."/>
            <person name="Horton D.L."/>
            <person name="Alikhan N.F."/>
            <person name="Baker D."/>
            <person name="Gharbi K."/>
            <person name="Hall N."/>
            <person name="Watson M."/>
            <person name="Adriaenssens E.M."/>
            <person name="Foster-Nyarko E."/>
            <person name="Jarju S."/>
            <person name="Secka A."/>
            <person name="Antonio M."/>
            <person name="Oren A."/>
            <person name="Chaudhuri R.R."/>
            <person name="La Ragione R."/>
            <person name="Hildebrand F."/>
            <person name="Pallen M.J."/>
        </authorList>
    </citation>
    <scope>NUCLEOTIDE SEQUENCE</scope>
    <source>
        <strain evidence="13">USAMLcec3-2134</strain>
    </source>
</reference>
<accession>A0A9D2MQ73</accession>
<sequence>MIAQLLKDGKQTLSFEVFPPKKDDEFENAQAVLNSLAELKPDFISVTYGAGGSRSTKTVEIASYIENHLHIPALAHMTCVGSKREDIGRVTDSLRQAGVSHVLALRGDRPSWMDDEQFAGRDFAHASDLTRFLKETSDLEIAGACYPEKHYEAPDAAADLEGLREKARAGASFLITQLFFENGAFYRFLERKEAAGISLPVCAGIMPITSARQLGTTVTLSGSSIPKELADLIAAYGDHPEDMRRAGVDYAIRQILDLKEHGVDGIHIYSMNRPKTTREIVQAVTP</sequence>
<dbReference type="NCBIfam" id="TIGR00676">
    <property type="entry name" value="fadh2"/>
    <property type="match status" value="1"/>
</dbReference>
<keyword evidence="7 12" id="KW-0560">Oxidoreductase</keyword>
<comment type="pathway">
    <text evidence="10">Amino-acid biosynthesis; L-methionine biosynthesis via de novo pathway.</text>
</comment>
<keyword evidence="4" id="KW-0028">Amino-acid biosynthesis</keyword>
<evidence type="ECO:0000313" key="13">
    <source>
        <dbReference type="EMBL" id="HJB89955.1"/>
    </source>
</evidence>
<comment type="cofactor">
    <cofactor evidence="1 12">
        <name>FAD</name>
        <dbReference type="ChEBI" id="CHEBI:57692"/>
    </cofactor>
</comment>
<evidence type="ECO:0000256" key="12">
    <source>
        <dbReference type="RuleBase" id="RU003862"/>
    </source>
</evidence>
<dbReference type="GO" id="GO:0009086">
    <property type="term" value="P:methionine biosynthetic process"/>
    <property type="evidence" value="ECO:0007669"/>
    <property type="project" value="UniProtKB-KW"/>
</dbReference>
<reference evidence="13" key="2">
    <citation type="submission" date="2021-04" db="EMBL/GenBank/DDBJ databases">
        <authorList>
            <person name="Gilroy R."/>
        </authorList>
    </citation>
    <scope>NUCLEOTIDE SEQUENCE</scope>
    <source>
        <strain evidence="13">USAMLcec3-2134</strain>
    </source>
</reference>
<keyword evidence="5 12" id="KW-0285">Flavoprotein</keyword>
<evidence type="ECO:0000256" key="1">
    <source>
        <dbReference type="ARBA" id="ARBA00001974"/>
    </source>
</evidence>
<dbReference type="EMBL" id="DWXE01000001">
    <property type="protein sequence ID" value="HJB89955.1"/>
    <property type="molecule type" value="Genomic_DNA"/>
</dbReference>
<dbReference type="PANTHER" id="PTHR45754">
    <property type="entry name" value="METHYLENETETRAHYDROFOLATE REDUCTASE"/>
    <property type="match status" value="1"/>
</dbReference>
<dbReference type="InterPro" id="IPR029041">
    <property type="entry name" value="FAD-linked_oxidoreductase-like"/>
</dbReference>
<dbReference type="Gene3D" id="3.20.20.220">
    <property type="match status" value="1"/>
</dbReference>
<dbReference type="GO" id="GO:0106312">
    <property type="term" value="F:methylenetetrahydrofolate reductase (NADH) activity"/>
    <property type="evidence" value="ECO:0007669"/>
    <property type="project" value="UniProtKB-EC"/>
</dbReference>
<organism evidence="13 14">
    <name type="scientific">Candidatus Eisenbergiella merdigallinarum</name>
    <dbReference type="NCBI Taxonomy" id="2838552"/>
    <lineage>
        <taxon>Bacteria</taxon>
        <taxon>Bacillati</taxon>
        <taxon>Bacillota</taxon>
        <taxon>Clostridia</taxon>
        <taxon>Lachnospirales</taxon>
        <taxon>Lachnospiraceae</taxon>
        <taxon>Eisenbergiella</taxon>
    </lineage>
</organism>
<dbReference type="Pfam" id="PF02219">
    <property type="entry name" value="MTHFR"/>
    <property type="match status" value="1"/>
</dbReference>
<dbReference type="AlphaFoldDB" id="A0A9D2MQ73"/>
<dbReference type="Proteomes" id="UP000886883">
    <property type="component" value="Unassembled WGS sequence"/>
</dbReference>
<dbReference type="InterPro" id="IPR003171">
    <property type="entry name" value="Mehydrof_redctse-like"/>
</dbReference>
<dbReference type="EC" id="1.5.1.54" evidence="12"/>
<protein>
    <recommendedName>
        <fullName evidence="12">Methylenetetrahydrofolate reductase</fullName>
        <ecNumber evidence="12">1.5.1.54</ecNumber>
    </recommendedName>
</protein>
<comment type="pathway">
    <text evidence="2 12">One-carbon metabolism; tetrahydrofolate interconversion.</text>
</comment>
<dbReference type="SUPFAM" id="SSF51730">
    <property type="entry name" value="FAD-linked oxidoreductase"/>
    <property type="match status" value="1"/>
</dbReference>
<dbReference type="GO" id="GO:0005829">
    <property type="term" value="C:cytosol"/>
    <property type="evidence" value="ECO:0007669"/>
    <property type="project" value="InterPro"/>
</dbReference>
<dbReference type="PANTHER" id="PTHR45754:SF3">
    <property type="entry name" value="METHYLENETETRAHYDROFOLATE REDUCTASE (NADPH)"/>
    <property type="match status" value="1"/>
</dbReference>
<keyword evidence="9" id="KW-0486">Methionine biosynthesis</keyword>
<dbReference type="GO" id="GO:0071949">
    <property type="term" value="F:FAD binding"/>
    <property type="evidence" value="ECO:0007669"/>
    <property type="project" value="TreeGrafter"/>
</dbReference>
<comment type="catalytic activity">
    <reaction evidence="11">
        <text>(6S)-5-methyl-5,6,7,8-tetrahydrofolate + NAD(+) = (6R)-5,10-methylene-5,6,7,8-tetrahydrofolate + NADH + H(+)</text>
        <dbReference type="Rhea" id="RHEA:19821"/>
        <dbReference type="ChEBI" id="CHEBI:15378"/>
        <dbReference type="ChEBI" id="CHEBI:15636"/>
        <dbReference type="ChEBI" id="CHEBI:18608"/>
        <dbReference type="ChEBI" id="CHEBI:57540"/>
        <dbReference type="ChEBI" id="CHEBI:57945"/>
        <dbReference type="EC" id="1.5.1.54"/>
    </reaction>
    <physiologicalReaction direction="right-to-left" evidence="11">
        <dbReference type="Rhea" id="RHEA:19823"/>
    </physiologicalReaction>
</comment>
<evidence type="ECO:0000256" key="6">
    <source>
        <dbReference type="ARBA" id="ARBA00022827"/>
    </source>
</evidence>
<name>A0A9D2MQ73_9FIRM</name>
<evidence type="ECO:0000256" key="9">
    <source>
        <dbReference type="ARBA" id="ARBA00023167"/>
    </source>
</evidence>
<comment type="caution">
    <text evidence="13">The sequence shown here is derived from an EMBL/GenBank/DDBJ whole genome shotgun (WGS) entry which is preliminary data.</text>
</comment>
<evidence type="ECO:0000313" key="14">
    <source>
        <dbReference type="Proteomes" id="UP000886883"/>
    </source>
</evidence>
<evidence type="ECO:0000256" key="10">
    <source>
        <dbReference type="ARBA" id="ARBA00034478"/>
    </source>
</evidence>
<dbReference type="InterPro" id="IPR004620">
    <property type="entry name" value="MTHF_reductase_bac"/>
</dbReference>
<keyword evidence="8" id="KW-0520">NAD</keyword>
<evidence type="ECO:0000256" key="7">
    <source>
        <dbReference type="ARBA" id="ARBA00023002"/>
    </source>
</evidence>
<dbReference type="GO" id="GO:0035999">
    <property type="term" value="P:tetrahydrofolate interconversion"/>
    <property type="evidence" value="ECO:0007669"/>
    <property type="project" value="TreeGrafter"/>
</dbReference>
<evidence type="ECO:0000256" key="3">
    <source>
        <dbReference type="ARBA" id="ARBA00006743"/>
    </source>
</evidence>
<evidence type="ECO:0000256" key="8">
    <source>
        <dbReference type="ARBA" id="ARBA00023027"/>
    </source>
</evidence>
<proteinExistence type="inferred from homology"/>
<comment type="similarity">
    <text evidence="3 12">Belongs to the methylenetetrahydrofolate reductase family.</text>
</comment>